<evidence type="ECO:0000313" key="11">
    <source>
        <dbReference type="Proteomes" id="UP001155500"/>
    </source>
</evidence>
<gene>
    <name evidence="10" type="ORF">A6A20_00915</name>
</gene>
<dbReference type="PANTHER" id="PTHR30574">
    <property type="entry name" value="INNER MEMBRANE PROTEIN YEDE"/>
    <property type="match status" value="1"/>
</dbReference>
<protein>
    <recommendedName>
        <fullName evidence="12">Sulphur transport domain-containing protein</fullName>
    </recommendedName>
</protein>
<feature type="transmembrane region" description="Helical" evidence="9">
    <location>
        <begin position="106"/>
        <end position="127"/>
    </location>
</feature>
<keyword evidence="7 9" id="KW-0472">Membrane</keyword>
<accession>A0A9X4SKP0</accession>
<keyword evidence="2" id="KW-0813">Transport</keyword>
<evidence type="ECO:0000256" key="9">
    <source>
        <dbReference type="SAM" id="Phobius"/>
    </source>
</evidence>
<feature type="transmembrane region" description="Helical" evidence="9">
    <location>
        <begin position="41"/>
        <end position="60"/>
    </location>
</feature>
<comment type="similarity">
    <text evidence="8">Belongs to the TsuA/YedE (TC 9.B.102) family.</text>
</comment>
<feature type="transmembrane region" description="Helical" evidence="9">
    <location>
        <begin position="148"/>
        <end position="169"/>
    </location>
</feature>
<feature type="transmembrane region" description="Helical" evidence="9">
    <location>
        <begin position="248"/>
        <end position="266"/>
    </location>
</feature>
<evidence type="ECO:0000256" key="8">
    <source>
        <dbReference type="ARBA" id="ARBA00035655"/>
    </source>
</evidence>
<dbReference type="RefSeq" id="WP_279571717.1">
    <property type="nucleotide sequence ID" value="NZ_LWID01000001.1"/>
</dbReference>
<feature type="transmembrane region" description="Helical" evidence="9">
    <location>
        <begin position="318"/>
        <end position="337"/>
    </location>
</feature>
<keyword evidence="5 9" id="KW-0812">Transmembrane</keyword>
<dbReference type="GO" id="GO:0005886">
    <property type="term" value="C:plasma membrane"/>
    <property type="evidence" value="ECO:0007669"/>
    <property type="project" value="UniProtKB-SubCell"/>
</dbReference>
<feature type="transmembrane region" description="Helical" evidence="9">
    <location>
        <begin position="72"/>
        <end position="100"/>
    </location>
</feature>
<evidence type="ECO:0000256" key="7">
    <source>
        <dbReference type="ARBA" id="ARBA00023136"/>
    </source>
</evidence>
<evidence type="ECO:0000256" key="6">
    <source>
        <dbReference type="ARBA" id="ARBA00022989"/>
    </source>
</evidence>
<keyword evidence="11" id="KW-1185">Reference proteome</keyword>
<dbReference type="Pfam" id="PF04143">
    <property type="entry name" value="Sulf_transp"/>
    <property type="match status" value="1"/>
</dbReference>
<evidence type="ECO:0000256" key="1">
    <source>
        <dbReference type="ARBA" id="ARBA00004429"/>
    </source>
</evidence>
<feature type="transmembrane region" description="Helical" evidence="9">
    <location>
        <begin position="200"/>
        <end position="217"/>
    </location>
</feature>
<evidence type="ECO:0000313" key="10">
    <source>
        <dbReference type="EMBL" id="MDG6894223.1"/>
    </source>
</evidence>
<dbReference type="AlphaFoldDB" id="A0A9X4SKP0"/>
<dbReference type="EMBL" id="LWID01000001">
    <property type="protein sequence ID" value="MDG6894223.1"/>
    <property type="molecule type" value="Genomic_DNA"/>
</dbReference>
<evidence type="ECO:0000256" key="5">
    <source>
        <dbReference type="ARBA" id="ARBA00022692"/>
    </source>
</evidence>
<dbReference type="Proteomes" id="UP001155500">
    <property type="component" value="Unassembled WGS sequence"/>
</dbReference>
<evidence type="ECO:0000256" key="3">
    <source>
        <dbReference type="ARBA" id="ARBA00022475"/>
    </source>
</evidence>
<comment type="caution">
    <text evidence="10">The sequence shown here is derived from an EMBL/GenBank/DDBJ whole genome shotgun (WGS) entry which is preliminary data.</text>
</comment>
<keyword evidence="3" id="KW-1003">Cell membrane</keyword>
<comment type="subcellular location">
    <subcellularLocation>
        <location evidence="1">Cell inner membrane</location>
        <topology evidence="1">Multi-pass membrane protein</topology>
    </subcellularLocation>
</comment>
<reference evidence="10" key="1">
    <citation type="submission" date="2016-03" db="EMBL/GenBank/DDBJ databases">
        <title>Co-evolution between Pasteurellaceae and their hosts.</title>
        <authorList>
            <person name="Hansen M.J."/>
            <person name="Bojesen A.M."/>
            <person name="Planet P."/>
        </authorList>
    </citation>
    <scope>NUCLEOTIDE SEQUENCE</scope>
    <source>
        <strain evidence="10">146/S8/89</strain>
    </source>
</reference>
<organism evidence="10 11">
    <name type="scientific">Volucribacter amazonae</name>
    <dbReference type="NCBI Taxonomy" id="256731"/>
    <lineage>
        <taxon>Bacteria</taxon>
        <taxon>Pseudomonadati</taxon>
        <taxon>Pseudomonadota</taxon>
        <taxon>Gammaproteobacteria</taxon>
        <taxon>Pasteurellales</taxon>
        <taxon>Pasteurellaceae</taxon>
        <taxon>Volucribacter</taxon>
    </lineage>
</organism>
<evidence type="ECO:0000256" key="2">
    <source>
        <dbReference type="ARBA" id="ARBA00022448"/>
    </source>
</evidence>
<evidence type="ECO:0000256" key="4">
    <source>
        <dbReference type="ARBA" id="ARBA00022519"/>
    </source>
</evidence>
<dbReference type="InterPro" id="IPR007272">
    <property type="entry name" value="Sulf_transp_TsuA/YedE"/>
</dbReference>
<keyword evidence="6 9" id="KW-1133">Transmembrane helix</keyword>
<keyword evidence="4" id="KW-0997">Cell inner membrane</keyword>
<dbReference type="PANTHER" id="PTHR30574:SF1">
    <property type="entry name" value="SULPHUR TRANSPORT DOMAIN-CONTAINING PROTEIN"/>
    <property type="match status" value="1"/>
</dbReference>
<sequence>MFSTIFSPLLIGSLLGFIFQRSRFCLTGGFREMYLSKNNRIFYAFLIAILLQSIGVLWLIEIGYITSPYKDFSLFSTIIGSLIFGVSIVLASGCATGTWYHAGEGLISSWIALFMYMLSAAMMRYGALNDMQKFMGQYWRMNDNLAQSLQISVWWLVAILAIITAFGVYTTLRKPKLKIASLPAKYQGIRHFLFEKHIHPFWAAIFIGILALLAWLSNAVVGKSAGLGITGPSANIITFLITGDTSRINWGVFLVLGILIGSYLAAKGSSEFKWRLPDLATVRNSVIGGLFMGIGASLAGGCTIGNGLTATAVMSSKGWISLFFIMLGVWAMSYFVYVRPQKL</sequence>
<proteinExistence type="inferred from homology"/>
<name>A0A9X4SKP0_9PAST</name>
<evidence type="ECO:0008006" key="12">
    <source>
        <dbReference type="Google" id="ProtNLM"/>
    </source>
</evidence>
<feature type="transmembrane region" description="Helical" evidence="9">
    <location>
        <begin position="286"/>
        <end position="306"/>
    </location>
</feature>